<dbReference type="InterPro" id="IPR011712">
    <property type="entry name" value="Sig_transdc_His_kin_sub3_dim/P"/>
</dbReference>
<feature type="transmembrane region" description="Helical" evidence="16">
    <location>
        <begin position="43"/>
        <end position="69"/>
    </location>
</feature>
<dbReference type="Gene3D" id="3.30.565.10">
    <property type="entry name" value="Histidine kinase-like ATPase, C-terminal domain"/>
    <property type="match status" value="1"/>
</dbReference>
<evidence type="ECO:0000256" key="8">
    <source>
        <dbReference type="ARBA" id="ARBA00022741"/>
    </source>
</evidence>
<evidence type="ECO:0000259" key="17">
    <source>
        <dbReference type="PROSITE" id="PS50109"/>
    </source>
</evidence>
<dbReference type="GO" id="GO:0046983">
    <property type="term" value="F:protein dimerization activity"/>
    <property type="evidence" value="ECO:0007669"/>
    <property type="project" value="UniProtKB-UniRule"/>
</dbReference>
<dbReference type="Pfam" id="PF07730">
    <property type="entry name" value="HisKA_3"/>
    <property type="match status" value="1"/>
</dbReference>
<evidence type="ECO:0000313" key="19">
    <source>
        <dbReference type="EMBL" id="AGA87979.1"/>
    </source>
</evidence>
<evidence type="ECO:0000256" key="4">
    <source>
        <dbReference type="ARBA" id="ARBA00022519"/>
    </source>
</evidence>
<dbReference type="EC" id="2.7.13.3" evidence="14"/>
<dbReference type="CDD" id="cd16917">
    <property type="entry name" value="HATPase_UhpB-NarQ-NarX-like"/>
    <property type="match status" value="1"/>
</dbReference>
<dbReference type="InterPro" id="IPR036890">
    <property type="entry name" value="HATPase_C_sf"/>
</dbReference>
<dbReference type="CDD" id="cd19408">
    <property type="entry name" value="NarX_NarQ_sensor"/>
    <property type="match status" value="1"/>
</dbReference>
<keyword evidence="4 14" id="KW-0997">Cell inner membrane</keyword>
<evidence type="ECO:0000256" key="14">
    <source>
        <dbReference type="PIRNR" id="PIRNR003167"/>
    </source>
</evidence>
<dbReference type="Gene3D" id="1.10.287.130">
    <property type="match status" value="1"/>
</dbReference>
<dbReference type="AlphaFoldDB" id="L0GRQ7"/>
<dbReference type="GO" id="GO:0000155">
    <property type="term" value="F:phosphorelay sensor kinase activity"/>
    <property type="evidence" value="ECO:0007669"/>
    <property type="project" value="UniProtKB-UniRule"/>
</dbReference>
<dbReference type="Gene3D" id="1.20.120.960">
    <property type="entry name" value="Histidine kinase NarX, sensor domain"/>
    <property type="match status" value="1"/>
</dbReference>
<keyword evidence="10 14" id="KW-0067">ATP-binding</keyword>
<gene>
    <name evidence="19" type="ORF">Psest_3490</name>
</gene>
<dbReference type="InterPro" id="IPR042295">
    <property type="entry name" value="NarX-like_N_sf"/>
</dbReference>
<dbReference type="SMART" id="SM00304">
    <property type="entry name" value="HAMP"/>
    <property type="match status" value="1"/>
</dbReference>
<dbReference type="CDD" id="cd06225">
    <property type="entry name" value="HAMP"/>
    <property type="match status" value="1"/>
</dbReference>
<dbReference type="PROSITE" id="PS50885">
    <property type="entry name" value="HAMP"/>
    <property type="match status" value="1"/>
</dbReference>
<dbReference type="PIRSF" id="PIRSF003167">
    <property type="entry name" value="STHK_NarX/NarQ"/>
    <property type="match status" value="1"/>
</dbReference>
<comment type="catalytic activity">
    <reaction evidence="1 14">
        <text>ATP + protein L-histidine = ADP + protein N-phospho-L-histidine.</text>
        <dbReference type="EC" id="2.7.13.3"/>
    </reaction>
</comment>
<evidence type="ECO:0000256" key="13">
    <source>
        <dbReference type="ARBA" id="ARBA00023136"/>
    </source>
</evidence>
<dbReference type="Proteomes" id="UP000010820">
    <property type="component" value="Chromosome"/>
</dbReference>
<feature type="transmembrane region" description="Helical" evidence="16">
    <location>
        <begin position="192"/>
        <end position="212"/>
    </location>
</feature>
<evidence type="ECO:0000256" key="11">
    <source>
        <dbReference type="ARBA" id="ARBA00022989"/>
    </source>
</evidence>
<dbReference type="PANTHER" id="PTHR24421">
    <property type="entry name" value="NITRATE/NITRITE SENSOR PROTEIN NARX-RELATED"/>
    <property type="match status" value="1"/>
</dbReference>
<dbReference type="eggNOG" id="COG3850">
    <property type="taxonomic scope" value="Bacteria"/>
</dbReference>
<keyword evidence="3 14" id="KW-1003">Cell membrane</keyword>
<dbReference type="InterPro" id="IPR050482">
    <property type="entry name" value="Sensor_HK_TwoCompSys"/>
</dbReference>
<evidence type="ECO:0000256" key="10">
    <source>
        <dbReference type="ARBA" id="ARBA00022840"/>
    </source>
</evidence>
<dbReference type="InterPro" id="IPR003594">
    <property type="entry name" value="HATPase_dom"/>
</dbReference>
<organism evidence="19 20">
    <name type="scientific">Stutzerimonas stutzeri RCH2</name>
    <dbReference type="NCBI Taxonomy" id="644801"/>
    <lineage>
        <taxon>Bacteria</taxon>
        <taxon>Pseudomonadati</taxon>
        <taxon>Pseudomonadota</taxon>
        <taxon>Gammaproteobacteria</taxon>
        <taxon>Pseudomonadales</taxon>
        <taxon>Pseudomonadaceae</taxon>
        <taxon>Stutzerimonas</taxon>
    </lineage>
</organism>
<dbReference type="HOGENOM" id="CLU_000445_20_10_6"/>
<evidence type="ECO:0000256" key="3">
    <source>
        <dbReference type="ARBA" id="ARBA00022475"/>
    </source>
</evidence>
<evidence type="ECO:0000256" key="12">
    <source>
        <dbReference type="ARBA" id="ARBA00023012"/>
    </source>
</evidence>
<comment type="subcellular location">
    <subcellularLocation>
        <location evidence="2">Cell inner membrane</location>
        <topology evidence="2">Multi-pass membrane protein</topology>
    </subcellularLocation>
</comment>
<dbReference type="InterPro" id="IPR005467">
    <property type="entry name" value="His_kinase_dom"/>
</dbReference>
<keyword evidence="13 14" id="KW-0472">Membrane</keyword>
<evidence type="ECO:0000256" key="16">
    <source>
        <dbReference type="SAM" id="Phobius"/>
    </source>
</evidence>
<dbReference type="EMBL" id="CP003071">
    <property type="protein sequence ID" value="AGA87979.1"/>
    <property type="molecule type" value="Genomic_DNA"/>
</dbReference>
<keyword evidence="11 16" id="KW-1133">Transmembrane helix</keyword>
<evidence type="ECO:0000313" key="20">
    <source>
        <dbReference type="Proteomes" id="UP000010820"/>
    </source>
</evidence>
<accession>L0GRQ7</accession>
<dbReference type="InterPro" id="IPR029095">
    <property type="entry name" value="NarX-like_N"/>
</dbReference>
<keyword evidence="12 14" id="KW-0902">Two-component regulatory system</keyword>
<dbReference type="STRING" id="644801.Psest_3490"/>
<dbReference type="Pfam" id="PF00672">
    <property type="entry name" value="HAMP"/>
    <property type="match status" value="1"/>
</dbReference>
<keyword evidence="5" id="KW-0597">Phosphoprotein</keyword>
<dbReference type="SMART" id="SM00387">
    <property type="entry name" value="HATPase_c"/>
    <property type="match status" value="1"/>
</dbReference>
<dbReference type="SUPFAM" id="SSF55874">
    <property type="entry name" value="ATPase domain of HSP90 chaperone/DNA topoisomerase II/histidine kinase"/>
    <property type="match status" value="1"/>
</dbReference>
<dbReference type="PANTHER" id="PTHR24421:SF10">
    <property type="entry name" value="NITRATE_NITRITE SENSOR PROTEIN NARQ"/>
    <property type="match status" value="1"/>
</dbReference>
<keyword evidence="8 14" id="KW-0547">Nucleotide-binding</keyword>
<evidence type="ECO:0000259" key="18">
    <source>
        <dbReference type="PROSITE" id="PS50885"/>
    </source>
</evidence>
<proteinExistence type="predicted"/>
<dbReference type="KEGG" id="psh:Psest_3490"/>
<evidence type="ECO:0000256" key="5">
    <source>
        <dbReference type="ARBA" id="ARBA00022553"/>
    </source>
</evidence>
<dbReference type="SUPFAM" id="SSF158472">
    <property type="entry name" value="HAMP domain-like"/>
    <property type="match status" value="1"/>
</dbReference>
<dbReference type="GO" id="GO:0005524">
    <property type="term" value="F:ATP binding"/>
    <property type="evidence" value="ECO:0007669"/>
    <property type="project" value="UniProtKB-UniRule"/>
</dbReference>
<sequence length="667" mass="73562">MHWEYTPTVASLRDKAQNANTATATIKNMPHSESEQLATRHSIVFNTLVAFVVIIGFSLISMLASLYLADALEGDAEAINQAGSLRMQAYRLAFTAEHGPQDLLAERIETLERTLRSASLRSALHRHGDTPLPGLHAGVMQHWQERMRPLLDAQPAQLDDYRQEAPEFVSELDVFVRTLQEASEGKLGVIRALQAGTLFVIVLIAFVLIYGLHNNLASPLRSLTRMARDIGKGDFSGQVQIPGDTELSLLARTLNQMSQELAGLYAEMEQKVDDKTAALTRSNATLQLLFNSARMLYSQPDDPSQMMGSLLAKVQQILGTGPISLCLNRTAETGSHTAMTSNDLQPPDYCKLPQCDVCLVNQTGRLPSGEELVTFELRSGQDDLGSLRVAHPEGQPLESWQTLLLTTLADLFAASLSLAQLGQKQARLALMEERAVIARELHDSLAQALSAQKLQLARLKRLMQKDSGQAQLDDSVQQIDRGLNSAYRQLRELLTTFRIKVNEPGLKPALQATVEEFGANSGLQIINDYHLDHCPLTPNEEVHCLQIIREALSNVVKHAEADHCWLKLTQDEIGTIHVKIEDDGIGISPEEQRAGHYGLIILRERANSLNGNISIGLRPGGGTSVHLRFPPAYRHIPLKQEPVTYERRDIHTNPAGRRPSHDASGSA</sequence>
<feature type="domain" description="Histidine kinase" evidence="17">
    <location>
        <begin position="436"/>
        <end position="633"/>
    </location>
</feature>
<reference evidence="19 20" key="1">
    <citation type="submission" date="2011-10" db="EMBL/GenBank/DDBJ databases">
        <title>Complete sequence of chromosome of Pseudomonas stutzeri RCH2.</title>
        <authorList>
            <consortium name="US DOE Joint Genome Institute"/>
            <person name="Lucas S."/>
            <person name="Han J."/>
            <person name="Lapidus A."/>
            <person name="Cheng J.-F."/>
            <person name="Goodwin L."/>
            <person name="Pitluck S."/>
            <person name="Peters L."/>
            <person name="Ovchinnikova G."/>
            <person name="Zeytun A."/>
            <person name="Lu M."/>
            <person name="Detter J.C."/>
            <person name="Han C."/>
            <person name="Tapia R."/>
            <person name="Land M."/>
            <person name="Hauser L."/>
            <person name="Kyrpides N."/>
            <person name="Ivanova N."/>
            <person name="Pagani I."/>
            <person name="Chakraborty R."/>
            <person name="Arkin A."/>
            <person name="Dehal P."/>
            <person name="Wall J."/>
            <person name="Hazen T."/>
            <person name="Woyke T."/>
        </authorList>
    </citation>
    <scope>NUCLEOTIDE SEQUENCE [LARGE SCALE GENOMIC DNA]</scope>
    <source>
        <strain evidence="19 20">RCH2</strain>
    </source>
</reference>
<feature type="domain" description="HAMP" evidence="18">
    <location>
        <begin position="214"/>
        <end position="266"/>
    </location>
</feature>
<keyword evidence="6 14" id="KW-0808">Transferase</keyword>
<feature type="region of interest" description="Disordered" evidence="15">
    <location>
        <begin position="638"/>
        <end position="667"/>
    </location>
</feature>
<name>L0GRQ7_STUST</name>
<dbReference type="Pfam" id="PF02518">
    <property type="entry name" value="HATPase_c"/>
    <property type="match status" value="1"/>
</dbReference>
<dbReference type="InterPro" id="IPR016380">
    <property type="entry name" value="Sig_transdc_His_kin_NarX/NarQ"/>
</dbReference>
<keyword evidence="7 16" id="KW-0812">Transmembrane</keyword>
<dbReference type="PATRIC" id="fig|644801.3.peg.3395"/>
<evidence type="ECO:0000256" key="7">
    <source>
        <dbReference type="ARBA" id="ARBA00022692"/>
    </source>
</evidence>
<protein>
    <recommendedName>
        <fullName evidence="14">Sensor protein</fullName>
        <ecNumber evidence="14">2.7.13.3</ecNumber>
    </recommendedName>
</protein>
<dbReference type="Gene3D" id="1.20.5.1930">
    <property type="match status" value="1"/>
</dbReference>
<evidence type="ECO:0000256" key="15">
    <source>
        <dbReference type="SAM" id="MobiDB-lite"/>
    </source>
</evidence>
<dbReference type="Pfam" id="PF13675">
    <property type="entry name" value="PilJ"/>
    <property type="match status" value="1"/>
</dbReference>
<dbReference type="PROSITE" id="PS50109">
    <property type="entry name" value="HIS_KIN"/>
    <property type="match status" value="1"/>
</dbReference>
<keyword evidence="9 14" id="KW-0418">Kinase</keyword>
<evidence type="ECO:0000256" key="9">
    <source>
        <dbReference type="ARBA" id="ARBA00022777"/>
    </source>
</evidence>
<dbReference type="GO" id="GO:0005886">
    <property type="term" value="C:plasma membrane"/>
    <property type="evidence" value="ECO:0007669"/>
    <property type="project" value="UniProtKB-SubCell"/>
</dbReference>
<dbReference type="InterPro" id="IPR003660">
    <property type="entry name" value="HAMP_dom"/>
</dbReference>
<evidence type="ECO:0000256" key="1">
    <source>
        <dbReference type="ARBA" id="ARBA00000085"/>
    </source>
</evidence>
<evidence type="ECO:0000256" key="6">
    <source>
        <dbReference type="ARBA" id="ARBA00022679"/>
    </source>
</evidence>
<evidence type="ECO:0000256" key="2">
    <source>
        <dbReference type="ARBA" id="ARBA00004429"/>
    </source>
</evidence>